<evidence type="ECO:0000313" key="2">
    <source>
        <dbReference type="Proteomes" id="UP000050544"/>
    </source>
</evidence>
<dbReference type="STRING" id="869279.SE15_00555"/>
<keyword evidence="2" id="KW-1185">Reference proteome</keyword>
<dbReference type="InterPro" id="IPR036102">
    <property type="entry name" value="OsmC/Ohrsf"/>
</dbReference>
<dbReference type="Gene3D" id="3.30.300.20">
    <property type="match status" value="1"/>
</dbReference>
<dbReference type="Pfam" id="PF02566">
    <property type="entry name" value="OsmC"/>
    <property type="match status" value="1"/>
</dbReference>
<dbReference type="Proteomes" id="UP000050544">
    <property type="component" value="Unassembled WGS sequence"/>
</dbReference>
<reference evidence="1 2" key="1">
    <citation type="submission" date="2015-07" db="EMBL/GenBank/DDBJ databases">
        <title>Whole genome sequence of Thermanaerothrix daxensis DSM 23592.</title>
        <authorList>
            <person name="Hemp J."/>
            <person name="Ward L.M."/>
            <person name="Pace L.A."/>
            <person name="Fischer W.W."/>
        </authorList>
    </citation>
    <scope>NUCLEOTIDE SEQUENCE [LARGE SCALE GENOMIC DNA]</scope>
    <source>
        <strain evidence="1 2">GNS-1</strain>
    </source>
</reference>
<dbReference type="InterPro" id="IPR015946">
    <property type="entry name" value="KH_dom-like_a/b"/>
</dbReference>
<proteinExistence type="predicted"/>
<organism evidence="1 2">
    <name type="scientific">Thermanaerothrix daxensis</name>
    <dbReference type="NCBI Taxonomy" id="869279"/>
    <lineage>
        <taxon>Bacteria</taxon>
        <taxon>Bacillati</taxon>
        <taxon>Chloroflexota</taxon>
        <taxon>Anaerolineae</taxon>
        <taxon>Anaerolineales</taxon>
        <taxon>Anaerolineaceae</taxon>
        <taxon>Thermanaerothrix</taxon>
    </lineage>
</organism>
<protein>
    <recommendedName>
        <fullName evidence="3">Osmotically inducible protein C</fullName>
    </recommendedName>
</protein>
<dbReference type="PANTHER" id="PTHR35368:SF1">
    <property type="entry name" value="HYDROPEROXIDE REDUCTASE"/>
    <property type="match status" value="1"/>
</dbReference>
<dbReference type="EMBL" id="LGKO01000002">
    <property type="protein sequence ID" value="KPL83784.1"/>
    <property type="molecule type" value="Genomic_DNA"/>
</dbReference>
<evidence type="ECO:0008006" key="3">
    <source>
        <dbReference type="Google" id="ProtNLM"/>
    </source>
</evidence>
<dbReference type="RefSeq" id="WP_054520167.1">
    <property type="nucleotide sequence ID" value="NZ_LGKO01000002.1"/>
</dbReference>
<sequence>MTLKTVVVDATQVHGLKIETRARHHVIVVDQPPEMGGTDTGPTPLEFLLIALASCLLTVGKVVAQQRGLPVRSLSAHVEGDIDPDGFLGRNPEARIGASQIRVRLQIDGDLSEEEKAAFVREIEARCPISDNLGNPTPIRFEVALEALLA</sequence>
<accession>A0A0P6XJY3</accession>
<name>A0A0P6XJY3_9CHLR</name>
<dbReference type="InterPro" id="IPR052924">
    <property type="entry name" value="OsmC/Ohr_hydroprdx_reductase"/>
</dbReference>
<dbReference type="PANTHER" id="PTHR35368">
    <property type="entry name" value="HYDROPEROXIDE REDUCTASE"/>
    <property type="match status" value="1"/>
</dbReference>
<dbReference type="InterPro" id="IPR003718">
    <property type="entry name" value="OsmC/Ohr_fam"/>
</dbReference>
<gene>
    <name evidence="1" type="ORF">SE15_00555</name>
</gene>
<dbReference type="OrthoDB" id="1433018at2"/>
<comment type="caution">
    <text evidence="1">The sequence shown here is derived from an EMBL/GenBank/DDBJ whole genome shotgun (WGS) entry which is preliminary data.</text>
</comment>
<evidence type="ECO:0000313" key="1">
    <source>
        <dbReference type="EMBL" id="KPL83784.1"/>
    </source>
</evidence>
<dbReference type="AlphaFoldDB" id="A0A0P6XJY3"/>
<dbReference type="SUPFAM" id="SSF82784">
    <property type="entry name" value="OsmC-like"/>
    <property type="match status" value="1"/>
</dbReference>